<proteinExistence type="predicted"/>
<dbReference type="EMBL" id="GGEC01024486">
    <property type="protein sequence ID" value="MBX04970.1"/>
    <property type="molecule type" value="Transcribed_RNA"/>
</dbReference>
<sequence length="62" mass="6794">MSICQPTANKREQRVIISVSRKLDDGGEANAQNHNPTFKSIPTSAFSAWVLQVLLQILGLPC</sequence>
<reference evidence="1" key="1">
    <citation type="submission" date="2018-02" db="EMBL/GenBank/DDBJ databases">
        <title>Rhizophora mucronata_Transcriptome.</title>
        <authorList>
            <person name="Meera S.P."/>
            <person name="Sreeshan A."/>
            <person name="Augustine A."/>
        </authorList>
    </citation>
    <scope>NUCLEOTIDE SEQUENCE</scope>
    <source>
        <tissue evidence="1">Leaf</tissue>
    </source>
</reference>
<organism evidence="1">
    <name type="scientific">Rhizophora mucronata</name>
    <name type="common">Asiatic mangrove</name>
    <dbReference type="NCBI Taxonomy" id="61149"/>
    <lineage>
        <taxon>Eukaryota</taxon>
        <taxon>Viridiplantae</taxon>
        <taxon>Streptophyta</taxon>
        <taxon>Embryophyta</taxon>
        <taxon>Tracheophyta</taxon>
        <taxon>Spermatophyta</taxon>
        <taxon>Magnoliopsida</taxon>
        <taxon>eudicotyledons</taxon>
        <taxon>Gunneridae</taxon>
        <taxon>Pentapetalae</taxon>
        <taxon>rosids</taxon>
        <taxon>fabids</taxon>
        <taxon>Malpighiales</taxon>
        <taxon>Rhizophoraceae</taxon>
        <taxon>Rhizophora</taxon>
    </lineage>
</organism>
<evidence type="ECO:0000313" key="1">
    <source>
        <dbReference type="EMBL" id="MBX04970.1"/>
    </source>
</evidence>
<protein>
    <submittedName>
        <fullName evidence="1">Uncharacterized protein</fullName>
    </submittedName>
</protein>
<accession>A0A2P2KGZ2</accession>
<dbReference type="AlphaFoldDB" id="A0A2P2KGZ2"/>
<name>A0A2P2KGZ2_RHIMU</name>